<evidence type="ECO:0000259" key="6">
    <source>
        <dbReference type="Pfam" id="PF13499"/>
    </source>
</evidence>
<dbReference type="OrthoDB" id="289247at2759"/>
<keyword evidence="1 5" id="KW-0732">Signal</keyword>
<proteinExistence type="predicted"/>
<evidence type="ECO:0000313" key="8">
    <source>
        <dbReference type="Proteomes" id="UP000678393"/>
    </source>
</evidence>
<dbReference type="SUPFAM" id="SSF47473">
    <property type="entry name" value="EF-hand"/>
    <property type="match status" value="1"/>
</dbReference>
<feature type="compositionally biased region" description="Basic and acidic residues" evidence="4">
    <location>
        <begin position="80"/>
        <end position="97"/>
    </location>
</feature>
<dbReference type="SUPFAM" id="SSF81995">
    <property type="entry name" value="beta-sandwich domain of Sec23/24"/>
    <property type="match status" value="1"/>
</dbReference>
<protein>
    <recommendedName>
        <fullName evidence="6">EF-hand domain-containing protein</fullName>
    </recommendedName>
</protein>
<dbReference type="GO" id="GO:0005509">
    <property type="term" value="F:calcium ion binding"/>
    <property type="evidence" value="ECO:0007669"/>
    <property type="project" value="InterPro"/>
</dbReference>
<feature type="chain" id="PRO_5035928767" description="EF-hand domain-containing protein" evidence="5">
    <location>
        <begin position="23"/>
        <end position="222"/>
    </location>
</feature>
<keyword evidence="3" id="KW-0106">Calcium</keyword>
<dbReference type="Pfam" id="PF13499">
    <property type="entry name" value="EF-hand_7"/>
    <property type="match status" value="1"/>
</dbReference>
<dbReference type="Gene3D" id="1.10.238.10">
    <property type="entry name" value="EF-hand"/>
    <property type="match status" value="1"/>
</dbReference>
<dbReference type="AlphaFoldDB" id="A0A8S3ZSS9"/>
<name>A0A8S3ZSS9_9EUPU</name>
<dbReference type="PROSITE" id="PS00018">
    <property type="entry name" value="EF_HAND_1"/>
    <property type="match status" value="2"/>
</dbReference>
<dbReference type="PANTHER" id="PTHR23104:SF1">
    <property type="entry name" value="EF-HAND DOMAIN-CONTAINING PROTEIN"/>
    <property type="match status" value="1"/>
</dbReference>
<evidence type="ECO:0000256" key="2">
    <source>
        <dbReference type="ARBA" id="ARBA00022737"/>
    </source>
</evidence>
<dbReference type="Proteomes" id="UP000678393">
    <property type="component" value="Unassembled WGS sequence"/>
</dbReference>
<comment type="caution">
    <text evidence="7">The sequence shown here is derived from an EMBL/GenBank/DDBJ whole genome shotgun (WGS) entry which is preliminary data.</text>
</comment>
<evidence type="ECO:0000256" key="4">
    <source>
        <dbReference type="SAM" id="MobiDB-lite"/>
    </source>
</evidence>
<keyword evidence="2" id="KW-0677">Repeat</keyword>
<reference evidence="7" key="1">
    <citation type="submission" date="2021-04" db="EMBL/GenBank/DDBJ databases">
        <authorList>
            <consortium name="Molecular Ecology Group"/>
        </authorList>
    </citation>
    <scope>NUCLEOTIDE SEQUENCE</scope>
</reference>
<dbReference type="InterPro" id="IPR052110">
    <property type="entry name" value="MCFD2-like"/>
</dbReference>
<dbReference type="InterPro" id="IPR018247">
    <property type="entry name" value="EF_Hand_1_Ca_BS"/>
</dbReference>
<feature type="signal peptide" evidence="5">
    <location>
        <begin position="1"/>
        <end position="22"/>
    </location>
</feature>
<gene>
    <name evidence="7" type="ORF">CUNI_LOCUS18107</name>
</gene>
<feature type="region of interest" description="Disordered" evidence="4">
    <location>
        <begin position="23"/>
        <end position="97"/>
    </location>
</feature>
<keyword evidence="8" id="KW-1185">Reference proteome</keyword>
<sequence>MMAATFLATLLLMLSLASVTVQQPPGVPPRQQPHHGQPPQQHQQPPQQHQQPPQQHQQPPQQHQQPPQQPPQLQQTAPGHGHEHSAPPGGHDHHGKPLEFASEIHNRDHILEHLQKVVATKPKEQLTPEELEFHYFKLHDYDNNNQLDGLEIAKAVTHTHTDQNVTEGSGPDSTLVMSDEQLASTVDGILTTFDHDKNGYVAYFEFKKVSQVSGAGSSQDGA</sequence>
<dbReference type="EMBL" id="CAJHNH020005457">
    <property type="protein sequence ID" value="CAG5132549.1"/>
    <property type="molecule type" value="Genomic_DNA"/>
</dbReference>
<feature type="domain" description="EF-hand" evidence="6">
    <location>
        <begin position="133"/>
        <end position="209"/>
    </location>
</feature>
<organism evidence="7 8">
    <name type="scientific">Candidula unifasciata</name>
    <dbReference type="NCBI Taxonomy" id="100452"/>
    <lineage>
        <taxon>Eukaryota</taxon>
        <taxon>Metazoa</taxon>
        <taxon>Spiralia</taxon>
        <taxon>Lophotrochozoa</taxon>
        <taxon>Mollusca</taxon>
        <taxon>Gastropoda</taxon>
        <taxon>Heterobranchia</taxon>
        <taxon>Euthyneura</taxon>
        <taxon>Panpulmonata</taxon>
        <taxon>Eupulmonata</taxon>
        <taxon>Stylommatophora</taxon>
        <taxon>Helicina</taxon>
        <taxon>Helicoidea</taxon>
        <taxon>Geomitridae</taxon>
        <taxon>Candidula</taxon>
    </lineage>
</organism>
<evidence type="ECO:0000256" key="3">
    <source>
        <dbReference type="ARBA" id="ARBA00022837"/>
    </source>
</evidence>
<dbReference type="InterPro" id="IPR002048">
    <property type="entry name" value="EF_hand_dom"/>
</dbReference>
<dbReference type="PANTHER" id="PTHR23104">
    <property type="entry name" value="MULTIPLE COAGULATION FACTOR DEFICIENCY PROTEIN 2 NEURAL STEM CELL DERIVED NEURONAL SURVIVAL PROTEIN"/>
    <property type="match status" value="1"/>
</dbReference>
<evidence type="ECO:0000256" key="1">
    <source>
        <dbReference type="ARBA" id="ARBA00022729"/>
    </source>
</evidence>
<dbReference type="InterPro" id="IPR011992">
    <property type="entry name" value="EF-hand-dom_pair"/>
</dbReference>
<evidence type="ECO:0000256" key="5">
    <source>
        <dbReference type="SAM" id="SignalP"/>
    </source>
</evidence>
<evidence type="ECO:0000313" key="7">
    <source>
        <dbReference type="EMBL" id="CAG5132549.1"/>
    </source>
</evidence>
<accession>A0A8S3ZSS9</accession>
<feature type="compositionally biased region" description="Low complexity" evidence="4">
    <location>
        <begin position="34"/>
        <end position="75"/>
    </location>
</feature>